<dbReference type="SUPFAM" id="SSF53335">
    <property type="entry name" value="S-adenosyl-L-methionine-dependent methyltransferases"/>
    <property type="match status" value="1"/>
</dbReference>
<proteinExistence type="predicted"/>
<dbReference type="AlphaFoldDB" id="A0A9E7HRT8"/>
<name>A0A9E7HRT8_9LILI</name>
<sequence>MSPSLDDPDSGGNNVESRKEEALEVRELGEAAARAAEEAVSFIVLFATLWPFSSSCSLPKARDVCGLRRLCRIPQTRQEEEEERLTCKEQQISENFYVRGDGTRAYYFSKKFLANLFMQNGFSVEEVSICNKQVENRSLEIVMNRCWIQAVFCNRSLDQMHENTPMTDKSLNNYDDTEVDVSDSIADMFGMSPPADEVIKIEVKGYSFKIKALAKEYQHTCKSTGLMIWESARLMCNLLAENPSIVAGKKMLELGCGSAGICSMMAAQLAEVVVSTDGDTEVLSLLRENIISNLETSLLDKIVVKRLLWGNTEDIKAIKDLCGHGGGFEIIIGTDVTYNYDAISPLFETARELINSLDGGRSNVEVIVLTIGLHEAKF</sequence>
<dbReference type="GO" id="GO:0008168">
    <property type="term" value="F:methyltransferase activity"/>
    <property type="evidence" value="ECO:0007669"/>
    <property type="project" value="UniProtKB-KW"/>
</dbReference>
<reference evidence="2" key="1">
    <citation type="submission" date="2022-05" db="EMBL/GenBank/DDBJ databases">
        <title>The Musa troglodytarum L. genome provides insights into the mechanism of non-climacteric behaviour and enrichment of carotenoids.</title>
        <authorList>
            <person name="Wang J."/>
        </authorList>
    </citation>
    <scope>NUCLEOTIDE SEQUENCE</scope>
    <source>
        <tissue evidence="2">Leaf</tissue>
    </source>
</reference>
<dbReference type="PANTHER" id="PTHR14614">
    <property type="entry name" value="HEPATOCELLULAR CARCINOMA-ASSOCIATED ANTIGEN"/>
    <property type="match status" value="1"/>
</dbReference>
<dbReference type="Pfam" id="PF10294">
    <property type="entry name" value="Methyltransf_16"/>
    <property type="match status" value="1"/>
</dbReference>
<evidence type="ECO:0000256" key="1">
    <source>
        <dbReference type="SAM" id="MobiDB-lite"/>
    </source>
</evidence>
<evidence type="ECO:0000313" key="3">
    <source>
        <dbReference type="Proteomes" id="UP001055439"/>
    </source>
</evidence>
<dbReference type="Proteomes" id="UP001055439">
    <property type="component" value="Chromosome 8"/>
</dbReference>
<dbReference type="Gene3D" id="3.40.50.150">
    <property type="entry name" value="Vaccinia Virus protein VP39"/>
    <property type="match status" value="1"/>
</dbReference>
<keyword evidence="2" id="KW-0489">Methyltransferase</keyword>
<dbReference type="PANTHER" id="PTHR14614:SF130">
    <property type="entry name" value="PROTEIN-LYSINE N-METHYLTRANSFERASE EEF2KMT"/>
    <property type="match status" value="1"/>
</dbReference>
<accession>A0A9E7HRT8</accession>
<dbReference type="InterPro" id="IPR019410">
    <property type="entry name" value="Methyltransf_16"/>
</dbReference>
<protein>
    <submittedName>
        <fullName evidence="2">Methyltransferase</fullName>
    </submittedName>
</protein>
<dbReference type="CDD" id="cd02440">
    <property type="entry name" value="AdoMet_MTases"/>
    <property type="match status" value="1"/>
</dbReference>
<dbReference type="OrthoDB" id="417697at2759"/>
<dbReference type="EMBL" id="CP097510">
    <property type="protein sequence ID" value="URE38745.1"/>
    <property type="molecule type" value="Genomic_DNA"/>
</dbReference>
<keyword evidence="3" id="KW-1185">Reference proteome</keyword>
<organism evidence="2 3">
    <name type="scientific">Musa troglodytarum</name>
    <name type="common">fe'i banana</name>
    <dbReference type="NCBI Taxonomy" id="320322"/>
    <lineage>
        <taxon>Eukaryota</taxon>
        <taxon>Viridiplantae</taxon>
        <taxon>Streptophyta</taxon>
        <taxon>Embryophyta</taxon>
        <taxon>Tracheophyta</taxon>
        <taxon>Spermatophyta</taxon>
        <taxon>Magnoliopsida</taxon>
        <taxon>Liliopsida</taxon>
        <taxon>Zingiberales</taxon>
        <taxon>Musaceae</taxon>
        <taxon>Musa</taxon>
    </lineage>
</organism>
<dbReference type="GO" id="GO:0032259">
    <property type="term" value="P:methylation"/>
    <property type="evidence" value="ECO:0007669"/>
    <property type="project" value="UniProtKB-KW"/>
</dbReference>
<feature type="region of interest" description="Disordered" evidence="1">
    <location>
        <begin position="1"/>
        <end position="21"/>
    </location>
</feature>
<gene>
    <name evidence="2" type="ORF">MUK42_07769</name>
</gene>
<keyword evidence="2" id="KW-0808">Transferase</keyword>
<dbReference type="InterPro" id="IPR029063">
    <property type="entry name" value="SAM-dependent_MTases_sf"/>
</dbReference>
<evidence type="ECO:0000313" key="2">
    <source>
        <dbReference type="EMBL" id="URE38745.1"/>
    </source>
</evidence>